<dbReference type="PANTHER" id="PTHR30146:SF109">
    <property type="entry name" value="HTH-TYPE TRANSCRIPTIONAL REGULATOR GALS"/>
    <property type="match status" value="1"/>
</dbReference>
<dbReference type="SUPFAM" id="SSF47413">
    <property type="entry name" value="lambda repressor-like DNA-binding domains"/>
    <property type="match status" value="1"/>
</dbReference>
<dbReference type="CDD" id="cd01392">
    <property type="entry name" value="HTH_LacI"/>
    <property type="match status" value="1"/>
</dbReference>
<comment type="caution">
    <text evidence="5">The sequence shown here is derived from an EMBL/GenBank/DDBJ whole genome shotgun (WGS) entry which is preliminary data.</text>
</comment>
<keyword evidence="3" id="KW-0804">Transcription</keyword>
<dbReference type="GO" id="GO:0000976">
    <property type="term" value="F:transcription cis-regulatory region binding"/>
    <property type="evidence" value="ECO:0007669"/>
    <property type="project" value="TreeGrafter"/>
</dbReference>
<dbReference type="CDD" id="cd06267">
    <property type="entry name" value="PBP1_LacI_sugar_binding-like"/>
    <property type="match status" value="1"/>
</dbReference>
<keyword evidence="6" id="KW-1185">Reference proteome</keyword>
<dbReference type="EMBL" id="RDSM01000006">
    <property type="protein sequence ID" value="RXH54089.1"/>
    <property type="molecule type" value="Genomic_DNA"/>
</dbReference>
<dbReference type="GO" id="GO:0003700">
    <property type="term" value="F:DNA-binding transcription factor activity"/>
    <property type="evidence" value="ECO:0007669"/>
    <property type="project" value="TreeGrafter"/>
</dbReference>
<evidence type="ECO:0000256" key="1">
    <source>
        <dbReference type="ARBA" id="ARBA00023015"/>
    </source>
</evidence>
<accession>A0A4Q0SXB1</accession>
<feature type="domain" description="HTH lacI-type" evidence="4">
    <location>
        <begin position="49"/>
        <end position="103"/>
    </location>
</feature>
<gene>
    <name evidence="5" type="ORF">GRAN_5058</name>
</gene>
<keyword evidence="1" id="KW-0805">Transcription regulation</keyword>
<keyword evidence="2" id="KW-0238">DNA-binding</keyword>
<dbReference type="PROSITE" id="PS50932">
    <property type="entry name" value="HTH_LACI_2"/>
    <property type="match status" value="1"/>
</dbReference>
<dbReference type="SMART" id="SM00354">
    <property type="entry name" value="HTH_LACI"/>
    <property type="match status" value="1"/>
</dbReference>
<dbReference type="InterPro" id="IPR046335">
    <property type="entry name" value="LacI/GalR-like_sensor"/>
</dbReference>
<dbReference type="Pfam" id="PF00356">
    <property type="entry name" value="LacI"/>
    <property type="match status" value="1"/>
</dbReference>
<dbReference type="PANTHER" id="PTHR30146">
    <property type="entry name" value="LACI-RELATED TRANSCRIPTIONAL REPRESSOR"/>
    <property type="match status" value="1"/>
</dbReference>
<proteinExistence type="predicted"/>
<dbReference type="InterPro" id="IPR028082">
    <property type="entry name" value="Peripla_BP_I"/>
</dbReference>
<reference evidence="5 6" key="1">
    <citation type="submission" date="2018-11" db="EMBL/GenBank/DDBJ databases">
        <authorList>
            <person name="Mardanov A.V."/>
            <person name="Ravin N.V."/>
            <person name="Dedysh S.N."/>
        </authorList>
    </citation>
    <scope>NUCLEOTIDE SEQUENCE [LARGE SCALE GENOMIC DNA]</scope>
    <source>
        <strain evidence="5 6">AF10</strain>
    </source>
</reference>
<evidence type="ECO:0000313" key="5">
    <source>
        <dbReference type="EMBL" id="RXH54089.1"/>
    </source>
</evidence>
<dbReference type="Gene3D" id="3.40.50.2300">
    <property type="match status" value="2"/>
</dbReference>
<evidence type="ECO:0000259" key="4">
    <source>
        <dbReference type="PROSITE" id="PS50932"/>
    </source>
</evidence>
<dbReference type="Proteomes" id="UP000289437">
    <property type="component" value="Unassembled WGS sequence"/>
</dbReference>
<organism evidence="5 6">
    <name type="scientific">Granulicella sibirica</name>
    <dbReference type="NCBI Taxonomy" id="2479048"/>
    <lineage>
        <taxon>Bacteria</taxon>
        <taxon>Pseudomonadati</taxon>
        <taxon>Acidobacteriota</taxon>
        <taxon>Terriglobia</taxon>
        <taxon>Terriglobales</taxon>
        <taxon>Acidobacteriaceae</taxon>
        <taxon>Granulicella</taxon>
    </lineage>
</organism>
<evidence type="ECO:0000256" key="2">
    <source>
        <dbReference type="ARBA" id="ARBA00023125"/>
    </source>
</evidence>
<sequence>MTTLSRVRRRLLTVGPASRPRSLAFISSGMIAVQRGCLCMGIARSSNSVTLVDVAREAGVSLKTASRVLNREVSVSSSTLEKVQRAMAHLGYRPNELARGLKARKSATIGMVVKNLADPFAFNAVKAVQEVARVNGYIVILASSGWDPDVERSEVESLIRHQIEGLIISPVGSPKSNFLDIIPPDFHVVTLDQPMRKASFDSVMIDNRRSVRNAVQHLLEHGYERILALSTRPWLHTSVERIAGYRDAMRKAGLESRIALVEHESSITREWLDEVVLKQHKADAVITMNWVCTIAALRGLKHNDKRLRKDVAFVSFDDFDLADMIHPTVSAVRQPTEEFGYEAARLLIQRLKGTGPKTQQSIVLPTRFIARESCGCKPLNEDDARSPAKRVGLIAKRQ</sequence>
<dbReference type="PRINTS" id="PR00036">
    <property type="entry name" value="HTHLACI"/>
</dbReference>
<dbReference type="SUPFAM" id="SSF53822">
    <property type="entry name" value="Periplasmic binding protein-like I"/>
    <property type="match status" value="1"/>
</dbReference>
<evidence type="ECO:0000313" key="6">
    <source>
        <dbReference type="Proteomes" id="UP000289437"/>
    </source>
</evidence>
<dbReference type="InterPro" id="IPR000843">
    <property type="entry name" value="HTH_LacI"/>
</dbReference>
<name>A0A4Q0SXB1_9BACT</name>
<dbReference type="AlphaFoldDB" id="A0A4Q0SXB1"/>
<evidence type="ECO:0000256" key="3">
    <source>
        <dbReference type="ARBA" id="ARBA00023163"/>
    </source>
</evidence>
<dbReference type="Pfam" id="PF13377">
    <property type="entry name" value="Peripla_BP_3"/>
    <property type="match status" value="1"/>
</dbReference>
<dbReference type="PROSITE" id="PS00356">
    <property type="entry name" value="HTH_LACI_1"/>
    <property type="match status" value="1"/>
</dbReference>
<protein>
    <submittedName>
        <fullName evidence="5">LacI-family transcriptional regulator</fullName>
    </submittedName>
</protein>
<dbReference type="Gene3D" id="1.10.260.40">
    <property type="entry name" value="lambda repressor-like DNA-binding domains"/>
    <property type="match status" value="1"/>
</dbReference>
<dbReference type="InterPro" id="IPR010982">
    <property type="entry name" value="Lambda_DNA-bd_dom_sf"/>
</dbReference>
<reference evidence="6" key="2">
    <citation type="submission" date="2019-02" db="EMBL/GenBank/DDBJ databases">
        <title>Granulicella sibirica sp. nov., a psychrotolerant acidobacterium isolated from an organic soil layer in forested tundra, West Siberia.</title>
        <authorList>
            <person name="Oshkin I.Y."/>
            <person name="Kulichevskaya I.S."/>
            <person name="Rijpstra W.I.C."/>
            <person name="Sinninghe Damste J.S."/>
            <person name="Rakitin A.L."/>
            <person name="Ravin N.V."/>
            <person name="Dedysh S.N."/>
        </authorList>
    </citation>
    <scope>NUCLEOTIDE SEQUENCE [LARGE SCALE GENOMIC DNA]</scope>
    <source>
        <strain evidence="6">AF10</strain>
    </source>
</reference>